<gene>
    <name evidence="2" type="ORF">L1049_003326</name>
</gene>
<keyword evidence="3" id="KW-1185">Reference proteome</keyword>
<sequence>MFISENGTPNSHNNSPFNDSRKTSENRFVAIGGKVVSVQKELLAGTPATATRKIGLGGRKMMVDKVLKKDIEKEENLNEGTSPISGAAHFVGKCYFKRKGDLKKNINMLETKKVLKSASLGISKSEPVHPLNTSSHHSQDSKANSTKASSDDSSSRSDKPASQKTLETAHKDEAQRLLEAAKEIVNLMHKDYSGMNQPRRNPPINNHEPSN</sequence>
<comment type="caution">
    <text evidence="2">The sequence shown here is derived from an EMBL/GenBank/DDBJ whole genome shotgun (WGS) entry which is preliminary data.</text>
</comment>
<feature type="compositionally biased region" description="Basic and acidic residues" evidence="1">
    <location>
        <begin position="149"/>
        <end position="192"/>
    </location>
</feature>
<dbReference type="GO" id="GO:0010082">
    <property type="term" value="P:regulation of root meristem growth"/>
    <property type="evidence" value="ECO:0007669"/>
    <property type="project" value="InterPro"/>
</dbReference>
<dbReference type="GO" id="GO:0008083">
    <property type="term" value="F:growth factor activity"/>
    <property type="evidence" value="ECO:0007669"/>
    <property type="project" value="InterPro"/>
</dbReference>
<dbReference type="PANTHER" id="PTHR36313">
    <property type="entry name" value="ROOT MERISTEM GROWTH FACTOR 2"/>
    <property type="match status" value="1"/>
</dbReference>
<feature type="compositionally biased region" description="Polar residues" evidence="1">
    <location>
        <begin position="194"/>
        <end position="211"/>
    </location>
</feature>
<protein>
    <submittedName>
        <fullName evidence="2">Uncharacterized protein</fullName>
    </submittedName>
</protein>
<dbReference type="AlphaFoldDB" id="A0AAP0NJK5"/>
<organism evidence="2 3">
    <name type="scientific">Liquidambar formosana</name>
    <name type="common">Formosan gum</name>
    <dbReference type="NCBI Taxonomy" id="63359"/>
    <lineage>
        <taxon>Eukaryota</taxon>
        <taxon>Viridiplantae</taxon>
        <taxon>Streptophyta</taxon>
        <taxon>Embryophyta</taxon>
        <taxon>Tracheophyta</taxon>
        <taxon>Spermatophyta</taxon>
        <taxon>Magnoliopsida</taxon>
        <taxon>eudicotyledons</taxon>
        <taxon>Gunneridae</taxon>
        <taxon>Pentapetalae</taxon>
        <taxon>Saxifragales</taxon>
        <taxon>Altingiaceae</taxon>
        <taxon>Liquidambar</taxon>
    </lineage>
</organism>
<name>A0AAP0NJK5_LIQFO</name>
<accession>A0AAP0NJK5</accession>
<dbReference type="EMBL" id="JBBPBK010000013">
    <property type="protein sequence ID" value="KAK9272947.1"/>
    <property type="molecule type" value="Genomic_DNA"/>
</dbReference>
<feature type="compositionally biased region" description="Polar residues" evidence="1">
    <location>
        <begin position="1"/>
        <end position="18"/>
    </location>
</feature>
<evidence type="ECO:0000313" key="3">
    <source>
        <dbReference type="Proteomes" id="UP001415857"/>
    </source>
</evidence>
<dbReference type="InterPro" id="IPR038804">
    <property type="entry name" value="RGF3"/>
</dbReference>
<evidence type="ECO:0000313" key="2">
    <source>
        <dbReference type="EMBL" id="KAK9272947.1"/>
    </source>
</evidence>
<proteinExistence type="predicted"/>
<evidence type="ECO:0000256" key="1">
    <source>
        <dbReference type="SAM" id="MobiDB-lite"/>
    </source>
</evidence>
<dbReference type="Proteomes" id="UP001415857">
    <property type="component" value="Unassembled WGS sequence"/>
</dbReference>
<reference evidence="2 3" key="1">
    <citation type="journal article" date="2024" name="Plant J.">
        <title>Genome sequences and population genomics reveal climatic adaptation and genomic divergence between two closely related sweetgum species.</title>
        <authorList>
            <person name="Xu W.Q."/>
            <person name="Ren C.Q."/>
            <person name="Zhang X.Y."/>
            <person name="Comes H.P."/>
            <person name="Liu X.H."/>
            <person name="Li Y.G."/>
            <person name="Kettle C.J."/>
            <person name="Jalonen R."/>
            <person name="Gaisberger H."/>
            <person name="Ma Y.Z."/>
            <person name="Qiu Y.X."/>
        </authorList>
    </citation>
    <scope>NUCLEOTIDE SEQUENCE [LARGE SCALE GENOMIC DNA]</scope>
    <source>
        <strain evidence="2">Hangzhou</strain>
    </source>
</reference>
<feature type="region of interest" description="Disordered" evidence="1">
    <location>
        <begin position="1"/>
        <end position="22"/>
    </location>
</feature>
<dbReference type="PANTHER" id="PTHR36313:SF7">
    <property type="entry name" value="OS09G0474600 PROTEIN"/>
    <property type="match status" value="1"/>
</dbReference>
<feature type="region of interest" description="Disordered" evidence="1">
    <location>
        <begin position="124"/>
        <end position="211"/>
    </location>
</feature>